<evidence type="ECO:0000256" key="1">
    <source>
        <dbReference type="ARBA" id="ARBA00004123"/>
    </source>
</evidence>
<feature type="compositionally biased region" description="Basic and acidic residues" evidence="6">
    <location>
        <begin position="195"/>
        <end position="205"/>
    </location>
</feature>
<keyword evidence="3 5" id="KW-0235">DNA replication</keyword>
<dbReference type="Pfam" id="PF24882">
    <property type="entry name" value="WHD_ORC2"/>
    <property type="match status" value="1"/>
</dbReference>
<feature type="compositionally biased region" description="Low complexity" evidence="6">
    <location>
        <begin position="97"/>
        <end position="111"/>
    </location>
</feature>
<keyword evidence="4 5" id="KW-0539">Nucleus</keyword>
<dbReference type="InterPro" id="IPR056773">
    <property type="entry name" value="WHD_ORC2"/>
</dbReference>
<feature type="domain" description="Origin recognition complex subunit 2 RecA-like" evidence="7">
    <location>
        <begin position="293"/>
        <end position="379"/>
    </location>
</feature>
<dbReference type="Proteomes" id="UP000838763">
    <property type="component" value="Unassembled WGS sequence"/>
</dbReference>
<evidence type="ECO:0000256" key="3">
    <source>
        <dbReference type="ARBA" id="ARBA00022705"/>
    </source>
</evidence>
<feature type="compositionally biased region" description="Basic residues" evidence="6">
    <location>
        <begin position="224"/>
        <end position="236"/>
    </location>
</feature>
<evidence type="ECO:0000313" key="9">
    <source>
        <dbReference type="EMBL" id="CAI4210309.1"/>
    </source>
</evidence>
<evidence type="ECO:0000256" key="2">
    <source>
        <dbReference type="ARBA" id="ARBA00007421"/>
    </source>
</evidence>
<evidence type="ECO:0000256" key="6">
    <source>
        <dbReference type="SAM" id="MobiDB-lite"/>
    </source>
</evidence>
<feature type="compositionally biased region" description="Acidic residues" evidence="6">
    <location>
        <begin position="12"/>
        <end position="26"/>
    </location>
</feature>
<evidence type="ECO:0000259" key="8">
    <source>
        <dbReference type="Pfam" id="PF24882"/>
    </source>
</evidence>
<reference evidence="9" key="1">
    <citation type="submission" date="2022-11" db="EMBL/GenBank/DDBJ databases">
        <authorList>
            <person name="Scott C."/>
            <person name="Bruce N."/>
        </authorList>
    </citation>
    <scope>NUCLEOTIDE SEQUENCE</scope>
</reference>
<feature type="region of interest" description="Disordered" evidence="6">
    <location>
        <begin position="373"/>
        <end position="444"/>
    </location>
</feature>
<feature type="compositionally biased region" description="Acidic residues" evidence="6">
    <location>
        <begin position="184"/>
        <end position="194"/>
    </location>
</feature>
<dbReference type="OrthoDB" id="346673at2759"/>
<organism evidence="9 10">
    <name type="scientific">Parascedosporium putredinis</name>
    <dbReference type="NCBI Taxonomy" id="1442378"/>
    <lineage>
        <taxon>Eukaryota</taxon>
        <taxon>Fungi</taxon>
        <taxon>Dikarya</taxon>
        <taxon>Ascomycota</taxon>
        <taxon>Pezizomycotina</taxon>
        <taxon>Sordariomycetes</taxon>
        <taxon>Hypocreomycetidae</taxon>
        <taxon>Microascales</taxon>
        <taxon>Microascaceae</taxon>
        <taxon>Parascedosporium</taxon>
    </lineage>
</organism>
<keyword evidence="10" id="KW-1185">Reference proteome</keyword>
<feature type="compositionally biased region" description="Pro residues" evidence="6">
    <location>
        <begin position="412"/>
        <end position="441"/>
    </location>
</feature>
<feature type="domain" description="Origin recognition complex subunit 2 winged-helix" evidence="8">
    <location>
        <begin position="500"/>
        <end position="561"/>
    </location>
</feature>
<gene>
    <name evidence="9" type="ORF">PPNO1_LOCUS113</name>
</gene>
<feature type="compositionally biased region" description="Pro residues" evidence="6">
    <location>
        <begin position="389"/>
        <end position="399"/>
    </location>
</feature>
<evidence type="ECO:0000313" key="10">
    <source>
        <dbReference type="Proteomes" id="UP000838763"/>
    </source>
</evidence>
<dbReference type="PANTHER" id="PTHR14052:SF0">
    <property type="entry name" value="ORIGIN RECOGNITION COMPLEX SUBUNIT 2"/>
    <property type="match status" value="1"/>
</dbReference>
<proteinExistence type="inferred from homology"/>
<dbReference type="InterPro" id="IPR007220">
    <property type="entry name" value="ORC2"/>
</dbReference>
<comment type="subunit">
    <text evidence="5">Component of the origin recognition complex (ORC).</text>
</comment>
<evidence type="ECO:0000259" key="7">
    <source>
        <dbReference type="Pfam" id="PF04084"/>
    </source>
</evidence>
<comment type="similarity">
    <text evidence="2 5">Belongs to the ORC2 family.</text>
</comment>
<comment type="function">
    <text evidence="5">Component of the origin recognition complex (ORC) that binds origins of replication. DNA-binding is ATP-dependent. ORC is required to assemble the pre-replication complex necessary to initiate DNA replication.</text>
</comment>
<feature type="compositionally biased region" description="Low complexity" evidence="6">
    <location>
        <begin position="400"/>
        <end position="411"/>
    </location>
</feature>
<dbReference type="AlphaFoldDB" id="A0A9P1GU23"/>
<feature type="compositionally biased region" description="Acidic residues" evidence="6">
    <location>
        <begin position="165"/>
        <end position="174"/>
    </location>
</feature>
<evidence type="ECO:0000256" key="5">
    <source>
        <dbReference type="RuleBase" id="RU368084"/>
    </source>
</evidence>
<dbReference type="EMBL" id="CALLCH030000001">
    <property type="protein sequence ID" value="CAI4210309.1"/>
    <property type="molecule type" value="Genomic_DNA"/>
</dbReference>
<comment type="caution">
    <text evidence="9">The sequence shown here is derived from an EMBL/GenBank/DDBJ whole genome shotgun (WGS) entry which is preliminary data.</text>
</comment>
<accession>A0A9P1GU23</accession>
<name>A0A9P1GU23_9PEZI</name>
<dbReference type="InterPro" id="IPR056772">
    <property type="entry name" value="RecA-like_ORC2"/>
</dbReference>
<dbReference type="GO" id="GO:0006260">
    <property type="term" value="P:DNA replication"/>
    <property type="evidence" value="ECO:0007669"/>
    <property type="project" value="UniProtKB-UniRule"/>
</dbReference>
<feature type="region of interest" description="Disordered" evidence="6">
    <location>
        <begin position="1"/>
        <end position="265"/>
    </location>
</feature>
<dbReference type="PANTHER" id="PTHR14052">
    <property type="entry name" value="ORIGIN RECOGNITION COMPLEX SUBUNIT 2"/>
    <property type="match status" value="1"/>
</dbReference>
<protein>
    <recommendedName>
        <fullName evidence="5">Origin recognition complex subunit 2</fullName>
    </recommendedName>
</protein>
<dbReference type="Pfam" id="PF04084">
    <property type="entry name" value="RecA-like_ORC2"/>
    <property type="match status" value="1"/>
</dbReference>
<dbReference type="GO" id="GO:0005664">
    <property type="term" value="C:nuclear origin of replication recognition complex"/>
    <property type="evidence" value="ECO:0007669"/>
    <property type="project" value="UniProtKB-UniRule"/>
</dbReference>
<evidence type="ECO:0000256" key="4">
    <source>
        <dbReference type="ARBA" id="ARBA00023242"/>
    </source>
</evidence>
<sequence length="571" mass="62085">MPRRKPTTKVVEEEEEEEEEEEDIDGENGGSRPKRKRNPSLKLREIVEDGDVIVAAAPKRRKSATTDDEEMTIDPSPVESDPEPQPAATPKRKGRPPKSASASAAGTPTGKNAETPSRRGRPSNTAAITPSRLLDGHGITPRRRSAADRSARKKSMRALIRNVVDDESSGDEEQERLARRIYESSDDDDDDDADGEGRRSARDTDADATDAASATEPDTPSKRTPGRRPGRPRKVRSPSPPRHLPPHEMYFFHNKPGKAKTSDNTLGSSGLLTHDEYFGFWRDYENPHAENLAFLESIHLASFPQWEFEMSEGFTVCLYGMGSKRSLLRKLAAHMHAARVPGEDLKIVVANGYVRTVTPRDILSAAWSALLPDTPPPPNPSPSCKASPPTSPTTPPPPSSSSSTPSTRPRSASPPPRPSSPSSPPCPASASPAPPTPPISPPLEVVDDVHELLGRAARRAGGREAVTFVLKSLTQNARSLYALLVAEVITALDEGGGAGGEDNPGLEYKTLYNKAVEAFVCPSSEMAFRQLLREFHDHQMITSTKDALGTELISVPFRRDELEAILEDIES</sequence>
<dbReference type="GO" id="GO:0003688">
    <property type="term" value="F:DNA replication origin binding"/>
    <property type="evidence" value="ECO:0007669"/>
    <property type="project" value="UniProtKB-UniRule"/>
</dbReference>
<comment type="subcellular location">
    <subcellularLocation>
        <location evidence="1 5">Nucleus</location>
    </subcellularLocation>
</comment>